<dbReference type="STRING" id="135208.A0A4Y9ZVS2"/>
<protein>
    <recommendedName>
        <fullName evidence="2">SAP domain-containing protein</fullName>
    </recommendedName>
</protein>
<evidence type="ECO:0000313" key="4">
    <source>
        <dbReference type="Proteomes" id="UP000298061"/>
    </source>
</evidence>
<dbReference type="Proteomes" id="UP000298061">
    <property type="component" value="Unassembled WGS sequence"/>
</dbReference>
<evidence type="ECO:0000313" key="3">
    <source>
        <dbReference type="EMBL" id="TFY78153.1"/>
    </source>
</evidence>
<proteinExistence type="predicted"/>
<dbReference type="AlphaFoldDB" id="A0A4Y9ZVS2"/>
<accession>A0A4Y9ZVS2</accession>
<sequence length="102" mass="11281">MLRDLVGVHIDEGCKTPPAEDDVLEQKQKQEWANLFAGAGTGTKKRKGKDRAGPDGECLPTVSYAILKEKQIRELLAEHGLPTTGDRAMLTARHMQYDSISF</sequence>
<keyword evidence="4" id="KW-1185">Reference proteome</keyword>
<evidence type="ECO:0000256" key="1">
    <source>
        <dbReference type="SAM" id="MobiDB-lite"/>
    </source>
</evidence>
<evidence type="ECO:0000259" key="2">
    <source>
        <dbReference type="PROSITE" id="PS50800"/>
    </source>
</evidence>
<dbReference type="PROSITE" id="PS50800">
    <property type="entry name" value="SAP"/>
    <property type="match status" value="1"/>
</dbReference>
<dbReference type="EMBL" id="SFCI01000738">
    <property type="protein sequence ID" value="TFY78153.1"/>
    <property type="molecule type" value="Genomic_DNA"/>
</dbReference>
<feature type="domain" description="SAP" evidence="2">
    <location>
        <begin position="64"/>
        <end position="98"/>
    </location>
</feature>
<organism evidence="3 4">
    <name type="scientific">Hericium alpestre</name>
    <dbReference type="NCBI Taxonomy" id="135208"/>
    <lineage>
        <taxon>Eukaryota</taxon>
        <taxon>Fungi</taxon>
        <taxon>Dikarya</taxon>
        <taxon>Basidiomycota</taxon>
        <taxon>Agaricomycotina</taxon>
        <taxon>Agaricomycetes</taxon>
        <taxon>Russulales</taxon>
        <taxon>Hericiaceae</taxon>
        <taxon>Hericium</taxon>
    </lineage>
</organism>
<dbReference type="Pfam" id="PF02037">
    <property type="entry name" value="SAP"/>
    <property type="match status" value="1"/>
</dbReference>
<dbReference type="InterPro" id="IPR003034">
    <property type="entry name" value="SAP_dom"/>
</dbReference>
<comment type="caution">
    <text evidence="3">The sequence shown here is derived from an EMBL/GenBank/DDBJ whole genome shotgun (WGS) entry which is preliminary data.</text>
</comment>
<gene>
    <name evidence="3" type="ORF">EWM64_g5857</name>
</gene>
<feature type="region of interest" description="Disordered" evidence="1">
    <location>
        <begin position="35"/>
        <end position="55"/>
    </location>
</feature>
<name>A0A4Y9ZVS2_9AGAM</name>
<reference evidence="3 4" key="1">
    <citation type="submission" date="2019-02" db="EMBL/GenBank/DDBJ databases">
        <title>Genome sequencing of the rare red list fungi Hericium alpestre (H. flagellum).</title>
        <authorList>
            <person name="Buettner E."/>
            <person name="Kellner H."/>
        </authorList>
    </citation>
    <scope>NUCLEOTIDE SEQUENCE [LARGE SCALE GENOMIC DNA]</scope>
    <source>
        <strain evidence="3 4">DSM 108284</strain>
    </source>
</reference>
<dbReference type="OrthoDB" id="9049620at2759"/>